<dbReference type="AlphaFoldDB" id="A0AAU7UAT8"/>
<keyword evidence="1" id="KW-0732">Signal</keyword>
<accession>A0AAU7UAT8</accession>
<dbReference type="EMBL" id="CP158299">
    <property type="protein sequence ID" value="XBV85320.1"/>
    <property type="molecule type" value="Genomic_DNA"/>
</dbReference>
<dbReference type="RefSeq" id="WP_350243357.1">
    <property type="nucleotide sequence ID" value="NZ_CP158299.1"/>
</dbReference>
<dbReference type="PROSITE" id="PS51257">
    <property type="entry name" value="PROKAR_LIPOPROTEIN"/>
    <property type="match status" value="1"/>
</dbReference>
<organism evidence="2">
    <name type="scientific">Deinococcus sonorensis KR-87</name>
    <dbReference type="NCBI Taxonomy" id="694439"/>
    <lineage>
        <taxon>Bacteria</taxon>
        <taxon>Thermotogati</taxon>
        <taxon>Deinococcota</taxon>
        <taxon>Deinococci</taxon>
        <taxon>Deinococcales</taxon>
        <taxon>Deinococcaceae</taxon>
        <taxon>Deinococcus</taxon>
    </lineage>
</organism>
<feature type="chain" id="PRO_5043437000" evidence="1">
    <location>
        <begin position="21"/>
        <end position="633"/>
    </location>
</feature>
<protein>
    <submittedName>
        <fullName evidence="2">Uncharacterized protein</fullName>
    </submittedName>
</protein>
<proteinExistence type="predicted"/>
<feature type="signal peptide" evidence="1">
    <location>
        <begin position="1"/>
        <end position="20"/>
    </location>
</feature>
<name>A0AAU7UAT8_9DEIO</name>
<evidence type="ECO:0000313" key="2">
    <source>
        <dbReference type="EMBL" id="XBV85320.1"/>
    </source>
</evidence>
<sequence length="633" mass="64235">MKKWPLLTLAVLLGACSTTPTPTSGSGTVTVAADKSAIVLAADGTSASSATTKYTFTNGAGAGKLNISKATLTSAGVSTDVALPTIVVPAGVSCTVTVSPCPTGNVQFGPQTVEKALNDADVFGKLVTANAGKSSFPVTVSFPGVSNTLNFTVSAGSASTPTDPTVPAAPSPVIVVTSSGTAPYSKLLGVNVSGGFAAGVAPKQMVLTVTGADGLSDSASYVSTQSSATFSVDTTKFPNGALTMQVTAIDANSQIGKSAVKTVQIANRVAPTLTINTPVNGSTTTLTSQAVQFSVMKKNSAFSVTGGTATVELLDYRGKIVDTRTVAVTDNVDGNYTADAFDMAGLPADTYTVHVKLGVTLDPGTATAITQALDATSQVTTNTTSVLPPAATIRFPAITNNRTPGRIDSSSGFMVDVSDNTGVSVVEARIVGPYDATKALALNGTTQCQESQTVPGSAPVNVLLLNQGFNPPLSLGSVVLPSIDIDGSAYVPDNAPNQRYDMRVTAVDTDGNRNIQCIPVLINRAATKAARISYTTSVVTNPSPANTRSGQLNYSSGNFTIGGITSSSRVTGVLYQNGARQSMAFTADATGSVVDSVGFGAAGTYQVVWIVEDMNTGIVTQTTGPSVSVIQNP</sequence>
<gene>
    <name evidence="2" type="ORF">ABOD76_18065</name>
</gene>
<dbReference type="KEGG" id="dsc:ABOD76_18065"/>
<reference evidence="2" key="1">
    <citation type="submission" date="2024-06" db="EMBL/GenBank/DDBJ databases">
        <title>Draft Genome Sequence of Deinococcus sonorensis Type Strain KR-87, a Biofilm Producing Representative of the Genus Deinococcus.</title>
        <authorList>
            <person name="Boren L.S."/>
            <person name="Grosso R.A."/>
            <person name="Hugenberg-Cox A.N."/>
            <person name="Hill J.T.E."/>
            <person name="Albert C.M."/>
            <person name="Tuohy J.M."/>
        </authorList>
    </citation>
    <scope>NUCLEOTIDE SEQUENCE</scope>
    <source>
        <strain evidence="2">KR-87</strain>
    </source>
</reference>
<evidence type="ECO:0000256" key="1">
    <source>
        <dbReference type="SAM" id="SignalP"/>
    </source>
</evidence>